<proteinExistence type="predicted"/>
<dbReference type="SFLD" id="SFLDG01129">
    <property type="entry name" value="C1.5:_HAD__Beta-PGM__Phosphata"/>
    <property type="match status" value="1"/>
</dbReference>
<dbReference type="GO" id="GO:0016787">
    <property type="term" value="F:hydrolase activity"/>
    <property type="evidence" value="ECO:0007669"/>
    <property type="project" value="UniProtKB-KW"/>
</dbReference>
<dbReference type="PANTHER" id="PTHR46470">
    <property type="entry name" value="N-ACYLNEURAMINATE-9-PHOSPHATASE"/>
    <property type="match status" value="1"/>
</dbReference>
<keyword evidence="5" id="KW-1185">Reference proteome</keyword>
<dbReference type="InterPro" id="IPR023214">
    <property type="entry name" value="HAD_sf"/>
</dbReference>
<dbReference type="RefSeq" id="WP_121484188.1">
    <property type="nucleotide sequence ID" value="NZ_QQXL01000001.1"/>
</dbReference>
<dbReference type="SFLD" id="SFLDS00003">
    <property type="entry name" value="Haloacid_Dehalogenase"/>
    <property type="match status" value="1"/>
</dbReference>
<dbReference type="Proteomes" id="UP000273119">
    <property type="component" value="Unassembled WGS sequence"/>
</dbReference>
<dbReference type="NCBIfam" id="TIGR01549">
    <property type="entry name" value="HAD-SF-IA-v1"/>
    <property type="match status" value="1"/>
</dbReference>
<dbReference type="InterPro" id="IPR051400">
    <property type="entry name" value="HAD-like_hydrolase"/>
</dbReference>
<keyword evidence="3" id="KW-0460">Magnesium</keyword>
<gene>
    <name evidence="4" type="ORF">DWQ67_03620</name>
</gene>
<keyword evidence="2 4" id="KW-0378">Hydrolase</keyword>
<protein>
    <submittedName>
        <fullName evidence="4">HAD family hydrolase</fullName>
    </submittedName>
</protein>
<dbReference type="Pfam" id="PF00702">
    <property type="entry name" value="Hydrolase"/>
    <property type="match status" value="1"/>
</dbReference>
<evidence type="ECO:0000256" key="3">
    <source>
        <dbReference type="ARBA" id="ARBA00022842"/>
    </source>
</evidence>
<comment type="cofactor">
    <cofactor evidence="1">
        <name>Mg(2+)</name>
        <dbReference type="ChEBI" id="CHEBI:18420"/>
    </cofactor>
</comment>
<accession>A0A496PN26</accession>
<dbReference type="GO" id="GO:0044281">
    <property type="term" value="P:small molecule metabolic process"/>
    <property type="evidence" value="ECO:0007669"/>
    <property type="project" value="UniProtKB-ARBA"/>
</dbReference>
<evidence type="ECO:0000256" key="2">
    <source>
        <dbReference type="ARBA" id="ARBA00022801"/>
    </source>
</evidence>
<dbReference type="Gene3D" id="3.40.50.1000">
    <property type="entry name" value="HAD superfamily/HAD-like"/>
    <property type="match status" value="1"/>
</dbReference>
<dbReference type="PANTHER" id="PTHR46470:SF4">
    <property type="entry name" value="5-AMINO-6-(5-PHOSPHO-D-RIBITYLAMINO)URACIL PHOSPHATASE YIGB"/>
    <property type="match status" value="1"/>
</dbReference>
<organism evidence="4 5">
    <name type="scientific">Galactobacter caseinivorans</name>
    <dbReference type="NCBI Taxonomy" id="2676123"/>
    <lineage>
        <taxon>Bacteria</taxon>
        <taxon>Bacillati</taxon>
        <taxon>Actinomycetota</taxon>
        <taxon>Actinomycetes</taxon>
        <taxon>Micrococcales</taxon>
        <taxon>Micrococcaceae</taxon>
        <taxon>Galactobacter</taxon>
    </lineage>
</organism>
<dbReference type="EMBL" id="QQXL01000001">
    <property type="protein sequence ID" value="RKW71927.1"/>
    <property type="molecule type" value="Genomic_DNA"/>
</dbReference>
<sequence>MPELFPSTAPVPTGAVGVLFDVDDTLVDLRSAMRVALLGAAERELQGLDEAARTEFAEHFSRDTDGFYDAYVRGELGFAQQRHRRLQAALAAWGLRTEQDVDGFSTRFESLVRDSWRVFADVHGVLDALDGLGVPYGAVTNNVESYQRGKLRAVGLERIGVVIGSDTAGAPKPDPRSYLAGVAALGTAAASTLMVGDNPGHDVEGARQAGLPALLVDRFGRFADLGGVSGLTPVVGWAAGALRAR</sequence>
<dbReference type="InterPro" id="IPR036412">
    <property type="entry name" value="HAD-like_sf"/>
</dbReference>
<comment type="caution">
    <text evidence="4">The sequence shown here is derived from an EMBL/GenBank/DDBJ whole genome shotgun (WGS) entry which is preliminary data.</text>
</comment>
<evidence type="ECO:0000256" key="1">
    <source>
        <dbReference type="ARBA" id="ARBA00001946"/>
    </source>
</evidence>
<reference evidence="4 5" key="1">
    <citation type="submission" date="2018-07" db="EMBL/GenBank/DDBJ databases">
        <title>Arthrobacter sp. nov., isolated from raw cow's milk with high bacterial count.</title>
        <authorList>
            <person name="Hahne J."/>
            <person name="Isele D."/>
            <person name="Lipski A."/>
        </authorList>
    </citation>
    <scope>NUCLEOTIDE SEQUENCE [LARGE SCALE GENOMIC DNA]</scope>
    <source>
        <strain evidence="4 5">JZ R-183</strain>
    </source>
</reference>
<dbReference type="AlphaFoldDB" id="A0A496PN26"/>
<dbReference type="Gene3D" id="1.20.120.1600">
    <property type="match status" value="1"/>
</dbReference>
<name>A0A496PN26_9MICC</name>
<dbReference type="SUPFAM" id="SSF56784">
    <property type="entry name" value="HAD-like"/>
    <property type="match status" value="1"/>
</dbReference>
<evidence type="ECO:0000313" key="4">
    <source>
        <dbReference type="EMBL" id="RKW71927.1"/>
    </source>
</evidence>
<evidence type="ECO:0000313" key="5">
    <source>
        <dbReference type="Proteomes" id="UP000273119"/>
    </source>
</evidence>
<dbReference type="InterPro" id="IPR006439">
    <property type="entry name" value="HAD-SF_hydro_IA"/>
</dbReference>